<feature type="compositionally biased region" description="Basic and acidic residues" evidence="1">
    <location>
        <begin position="33"/>
        <end position="55"/>
    </location>
</feature>
<reference evidence="2 3" key="1">
    <citation type="journal article" date="2014" name="PLoS Genet.">
        <title>Phylogenetically driven sequencing of extremely halophilic archaea reveals strategies for static and dynamic osmo-response.</title>
        <authorList>
            <person name="Becker E.A."/>
            <person name="Seitzer P.M."/>
            <person name="Tritt A."/>
            <person name="Larsen D."/>
            <person name="Krusor M."/>
            <person name="Yao A.I."/>
            <person name="Wu D."/>
            <person name="Madern D."/>
            <person name="Eisen J.A."/>
            <person name="Darling A.E."/>
            <person name="Facciotti M.T."/>
        </authorList>
    </citation>
    <scope>NUCLEOTIDE SEQUENCE [LARGE SCALE GENOMIC DNA]</scope>
    <source>
        <strain evidence="2 3">JCM 12255</strain>
    </source>
</reference>
<evidence type="ECO:0000313" key="3">
    <source>
        <dbReference type="Proteomes" id="UP000011602"/>
    </source>
</evidence>
<keyword evidence="3" id="KW-1185">Reference proteome</keyword>
<dbReference type="EMBL" id="AOHZ01000096">
    <property type="protein sequence ID" value="ELY49292.1"/>
    <property type="molecule type" value="Genomic_DNA"/>
</dbReference>
<evidence type="ECO:0000256" key="1">
    <source>
        <dbReference type="SAM" id="MobiDB-lite"/>
    </source>
</evidence>
<evidence type="ECO:0000313" key="2">
    <source>
        <dbReference type="EMBL" id="ELY49292.1"/>
    </source>
</evidence>
<comment type="caution">
    <text evidence="2">The sequence shown here is derived from an EMBL/GenBank/DDBJ whole genome shotgun (WGS) entry which is preliminary data.</text>
</comment>
<dbReference type="RefSeq" id="WP_007261355.1">
    <property type="nucleotide sequence ID" value="NZ_AOHZ01000096.1"/>
</dbReference>
<sequence>MFPPIASTESTVVHANGWIELEEGHLLSPHAVHHVDSDDEERKRLGSDGDRGGRDETDDESDDDSRTTRFNPK</sequence>
<accession>L9WIT6</accession>
<dbReference type="AlphaFoldDB" id="L9WIT6"/>
<proteinExistence type="predicted"/>
<dbReference type="Pfam" id="PF26264">
    <property type="entry name" value="Halo_Hfq_like"/>
    <property type="match status" value="1"/>
</dbReference>
<protein>
    <submittedName>
        <fullName evidence="2">Uncharacterized protein</fullName>
    </submittedName>
</protein>
<organism evidence="2 3">
    <name type="scientific">Natronolimnohabitans innermongolicus JCM 12255</name>
    <dbReference type="NCBI Taxonomy" id="1227499"/>
    <lineage>
        <taxon>Archaea</taxon>
        <taxon>Methanobacteriati</taxon>
        <taxon>Methanobacteriota</taxon>
        <taxon>Stenosarchaea group</taxon>
        <taxon>Halobacteria</taxon>
        <taxon>Halobacteriales</taxon>
        <taxon>Natrialbaceae</taxon>
        <taxon>Natronolimnohabitans</taxon>
    </lineage>
</organism>
<gene>
    <name evidence="2" type="ORF">C493_20516</name>
</gene>
<dbReference type="OrthoDB" id="204633at2157"/>
<feature type="region of interest" description="Disordered" evidence="1">
    <location>
        <begin position="29"/>
        <end position="73"/>
    </location>
</feature>
<name>L9WIT6_9EURY</name>
<dbReference type="InterPro" id="IPR058967">
    <property type="entry name" value="Hfq-like"/>
</dbReference>
<dbReference type="Proteomes" id="UP000011602">
    <property type="component" value="Unassembled WGS sequence"/>
</dbReference>